<dbReference type="AlphaFoldDB" id="A0AAE4Q564"/>
<evidence type="ECO:0000313" key="2">
    <source>
        <dbReference type="Proteomes" id="UP001186118"/>
    </source>
</evidence>
<accession>A0AAE4Q564</accession>
<proteinExistence type="predicted"/>
<dbReference type="Proteomes" id="UP001186118">
    <property type="component" value="Unassembled WGS sequence"/>
</dbReference>
<comment type="caution">
    <text evidence="1">The sequence shown here is derived from an EMBL/GenBank/DDBJ whole genome shotgun (WGS) entry which is preliminary data.</text>
</comment>
<protein>
    <submittedName>
        <fullName evidence="1">Uncharacterized protein</fullName>
    </submittedName>
</protein>
<evidence type="ECO:0000313" key="1">
    <source>
        <dbReference type="EMBL" id="MDV5976372.1"/>
    </source>
</evidence>
<reference evidence="1" key="1">
    <citation type="submission" date="2021-04" db="EMBL/GenBank/DDBJ databases">
        <title>Draft genomes of 20 S. canis strains.</title>
        <authorList>
            <person name="Pagnossin D."/>
            <person name="Weir W."/>
            <person name="Smith A."/>
            <person name="Ure R."/>
            <person name="Oravcova K."/>
        </authorList>
    </citation>
    <scope>NUCLEOTIDE SEQUENCE</scope>
    <source>
        <strain evidence="1">284</strain>
    </source>
</reference>
<dbReference type="EMBL" id="JAGQEX010000004">
    <property type="protein sequence ID" value="MDV5976372.1"/>
    <property type="molecule type" value="Genomic_DNA"/>
</dbReference>
<dbReference type="RefSeq" id="WP_317609683.1">
    <property type="nucleotide sequence ID" value="NZ_JAGQEX010000004.1"/>
</dbReference>
<gene>
    <name evidence="1" type="ORF">KB584_02615</name>
</gene>
<organism evidence="1 2">
    <name type="scientific">Streptococcus canis</name>
    <dbReference type="NCBI Taxonomy" id="1329"/>
    <lineage>
        <taxon>Bacteria</taxon>
        <taxon>Bacillati</taxon>
        <taxon>Bacillota</taxon>
        <taxon>Bacilli</taxon>
        <taxon>Lactobacillales</taxon>
        <taxon>Streptococcaceae</taxon>
        <taxon>Streptococcus</taxon>
    </lineage>
</organism>
<name>A0AAE4Q564_STRCB</name>
<sequence>MEYKLSVFINNLFFSNKLISKIYSLLNEKGMTDVWIKKSIQNGHHIELYSHNIADMKVLKSFLVSALENYTPINIEESKLKKQIMSVSSAEHTEAELNIQPDGSLLLEEIGTPTEGNSLSSLETRLAVEKKKMELILYLEKIGFFNKSEAQQNILLTKLFLNLGMLFNNNLKMGYLSMKSNILFFNLQLKSLRDTMSQENYYRYHQLVNSLSLDERTFVYESIEKFLEENKESYFKIFVENLYQFFSDELDKGHLFYQNMSDAESFLQWARENGQLTEFHKNFFTNQDFLTQHSSLPFVLYRYTVDVLYQVMPLLNVNPLRKQKITKMVCDKVELGYCITWEDSYAMMQKLFKKKVE</sequence>